<dbReference type="AlphaFoldDB" id="A0A4D5RBS4"/>
<proteinExistence type="predicted"/>
<feature type="transmembrane region" description="Helical" evidence="1">
    <location>
        <begin position="84"/>
        <end position="109"/>
    </location>
</feature>
<keyword evidence="1" id="KW-1133">Transmembrane helix</keyword>
<evidence type="ECO:0000256" key="1">
    <source>
        <dbReference type="SAM" id="Phobius"/>
    </source>
</evidence>
<reference evidence="2" key="1">
    <citation type="submission" date="2019-04" db="EMBL/GenBank/DDBJ databases">
        <title>An insight into the mialome of Ixodes scapularis.</title>
        <authorList>
            <person name="Ribeiro J.M."/>
            <person name="Mather T.N."/>
            <person name="Karim S."/>
        </authorList>
    </citation>
    <scope>NUCLEOTIDE SEQUENCE</scope>
</reference>
<dbReference type="EMBL" id="GHJT01000455">
    <property type="protein sequence ID" value="MOY34426.1"/>
    <property type="molecule type" value="Transcribed_RNA"/>
</dbReference>
<organism evidence="2">
    <name type="scientific">Ixodes scapularis</name>
    <name type="common">Black-legged tick</name>
    <name type="synonym">Deer tick</name>
    <dbReference type="NCBI Taxonomy" id="6945"/>
    <lineage>
        <taxon>Eukaryota</taxon>
        <taxon>Metazoa</taxon>
        <taxon>Ecdysozoa</taxon>
        <taxon>Arthropoda</taxon>
        <taxon>Chelicerata</taxon>
        <taxon>Arachnida</taxon>
        <taxon>Acari</taxon>
        <taxon>Parasitiformes</taxon>
        <taxon>Ixodida</taxon>
        <taxon>Ixodoidea</taxon>
        <taxon>Ixodidae</taxon>
        <taxon>Ixodinae</taxon>
        <taxon>Ixodes</taxon>
    </lineage>
</organism>
<keyword evidence="1" id="KW-0472">Membrane</keyword>
<name>A0A4D5RBS4_IXOSC</name>
<protein>
    <submittedName>
        <fullName evidence="2">Uncharacterized protein</fullName>
    </submittedName>
</protein>
<accession>A0A4D5RBS4</accession>
<keyword evidence="1" id="KW-0812">Transmembrane</keyword>
<evidence type="ECO:0000313" key="2">
    <source>
        <dbReference type="EMBL" id="MOY34426.1"/>
    </source>
</evidence>
<sequence>MHLQLACLASYSAHASKLVPVWRPMTSPSECWRAGRPLSSVRSAKVERDGRSFPSILNLSTTIITRVLYFPWDHVQTRTDVFEWFSFVFFFIDWLGAGVADHVCFVIFVF</sequence>